<proteinExistence type="inferred from homology"/>
<evidence type="ECO:0000256" key="1">
    <source>
        <dbReference type="ARBA" id="ARBA00004196"/>
    </source>
</evidence>
<dbReference type="PANTHER" id="PTHR46847">
    <property type="entry name" value="D-ALLOSE-BINDING PERIPLASMIC PROTEIN-RELATED"/>
    <property type="match status" value="1"/>
</dbReference>
<dbReference type="Gene3D" id="3.40.50.2300">
    <property type="match status" value="2"/>
</dbReference>
<dbReference type="EMBL" id="JACHMJ010000001">
    <property type="protein sequence ID" value="MBB5844410.1"/>
    <property type="molecule type" value="Genomic_DNA"/>
</dbReference>
<evidence type="ECO:0000256" key="4">
    <source>
        <dbReference type="SAM" id="SignalP"/>
    </source>
</evidence>
<dbReference type="InterPro" id="IPR025997">
    <property type="entry name" value="SBP_2_dom"/>
</dbReference>
<reference evidence="6 7" key="1">
    <citation type="submission" date="2020-08" db="EMBL/GenBank/DDBJ databases">
        <title>Sequencing the genomes of 1000 actinobacteria strains.</title>
        <authorList>
            <person name="Klenk H.-P."/>
        </authorList>
    </citation>
    <scope>NUCLEOTIDE SEQUENCE [LARGE SCALE GENOMIC DNA]</scope>
    <source>
        <strain evidence="6 7">DSM 105784</strain>
    </source>
</reference>
<dbReference type="CDD" id="cd06316">
    <property type="entry name" value="PBP1_ABC_sugar_binding-like"/>
    <property type="match status" value="1"/>
</dbReference>
<accession>A0A841AKG5</accession>
<dbReference type="RefSeq" id="WP_184238524.1">
    <property type="nucleotide sequence ID" value="NZ_JACHMJ010000001.1"/>
</dbReference>
<organism evidence="6 7">
    <name type="scientific">Conyzicola lurida</name>
    <dbReference type="NCBI Taxonomy" id="1172621"/>
    <lineage>
        <taxon>Bacteria</taxon>
        <taxon>Bacillati</taxon>
        <taxon>Actinomycetota</taxon>
        <taxon>Actinomycetes</taxon>
        <taxon>Micrococcales</taxon>
        <taxon>Microbacteriaceae</taxon>
        <taxon>Conyzicola</taxon>
    </lineage>
</organism>
<feature type="signal peptide" evidence="4">
    <location>
        <begin position="1"/>
        <end position="20"/>
    </location>
</feature>
<comment type="subcellular location">
    <subcellularLocation>
        <location evidence="1">Cell envelope</location>
    </subcellularLocation>
</comment>
<feature type="chain" id="PRO_5039262262" evidence="4">
    <location>
        <begin position="21"/>
        <end position="388"/>
    </location>
</feature>
<evidence type="ECO:0000313" key="6">
    <source>
        <dbReference type="EMBL" id="MBB5844410.1"/>
    </source>
</evidence>
<dbReference type="GO" id="GO:0030246">
    <property type="term" value="F:carbohydrate binding"/>
    <property type="evidence" value="ECO:0007669"/>
    <property type="project" value="UniProtKB-ARBA"/>
</dbReference>
<feature type="domain" description="Periplasmic binding protein" evidence="5">
    <location>
        <begin position="88"/>
        <end position="342"/>
    </location>
</feature>
<name>A0A841AKG5_9MICO</name>
<evidence type="ECO:0000256" key="2">
    <source>
        <dbReference type="ARBA" id="ARBA00007639"/>
    </source>
</evidence>
<dbReference type="InterPro" id="IPR028082">
    <property type="entry name" value="Peripla_BP_I"/>
</dbReference>
<dbReference type="AlphaFoldDB" id="A0A841AKG5"/>
<protein>
    <submittedName>
        <fullName evidence="6">Ribose transport system substrate-binding protein</fullName>
    </submittedName>
</protein>
<comment type="caution">
    <text evidence="6">The sequence shown here is derived from an EMBL/GenBank/DDBJ whole genome shotgun (WGS) entry which is preliminary data.</text>
</comment>
<sequence>MRTRAAAAIMVAAFGMVALAGCTPAGEGTSDQAEIDPVVVAKIDAALEEITGQVLSTGPNGEEPSSVDSTQVTDEQAAEVASLGLTAAIVMHYGGNDWANAQIAGLNAEFDRLGIEVIATTDADFDPATQVSQIETVLTQDPDIIVSIPTDTVATASAYRKAVDQGVKLVFMDNVPEGFVAGEDYVSMVSADNYGNGVTSAYLLAREIGGAGQIGIIYHEADFFVTQQRFDGFRATITEEFPDIEIVQEQGIAGPDFAGDAQGVANAMLTRNADLDGIWAVWDVPAEGVLAAARETGRSDIKIATQDLGTNVAIALARDEMVVGLGAQLPYDQGVAEADLAALSFLGEDVPAYVALSSLPVDHENVLEAWELVYHSEAPDSVRDAYAD</sequence>
<keyword evidence="7" id="KW-1185">Reference proteome</keyword>
<dbReference type="Proteomes" id="UP000536685">
    <property type="component" value="Unassembled WGS sequence"/>
</dbReference>
<dbReference type="GO" id="GO:0030313">
    <property type="term" value="C:cell envelope"/>
    <property type="evidence" value="ECO:0007669"/>
    <property type="project" value="UniProtKB-SubCell"/>
</dbReference>
<dbReference type="SUPFAM" id="SSF53822">
    <property type="entry name" value="Periplasmic binding protein-like I"/>
    <property type="match status" value="1"/>
</dbReference>
<dbReference type="PANTHER" id="PTHR46847:SF1">
    <property type="entry name" value="D-ALLOSE-BINDING PERIPLASMIC PROTEIN-RELATED"/>
    <property type="match status" value="1"/>
</dbReference>
<evidence type="ECO:0000256" key="3">
    <source>
        <dbReference type="ARBA" id="ARBA00022729"/>
    </source>
</evidence>
<evidence type="ECO:0000259" key="5">
    <source>
        <dbReference type="Pfam" id="PF13407"/>
    </source>
</evidence>
<dbReference type="PROSITE" id="PS51257">
    <property type="entry name" value="PROKAR_LIPOPROTEIN"/>
    <property type="match status" value="1"/>
</dbReference>
<comment type="similarity">
    <text evidence="2">Belongs to the bacterial solute-binding protein 2 family.</text>
</comment>
<dbReference type="Pfam" id="PF13407">
    <property type="entry name" value="Peripla_BP_4"/>
    <property type="match status" value="1"/>
</dbReference>
<keyword evidence="3 4" id="KW-0732">Signal</keyword>
<gene>
    <name evidence="6" type="ORF">HD599_002733</name>
</gene>
<evidence type="ECO:0000313" key="7">
    <source>
        <dbReference type="Proteomes" id="UP000536685"/>
    </source>
</evidence>